<gene>
    <name evidence="2" type="ORF">METZ01_LOCUS165579</name>
</gene>
<evidence type="ECO:0000313" key="2">
    <source>
        <dbReference type="EMBL" id="SVB12725.1"/>
    </source>
</evidence>
<name>A0A382BFZ2_9ZZZZ</name>
<feature type="non-terminal residue" evidence="2">
    <location>
        <position position="50"/>
    </location>
</feature>
<proteinExistence type="predicted"/>
<protein>
    <submittedName>
        <fullName evidence="2">Uncharacterized protein</fullName>
    </submittedName>
</protein>
<sequence length="50" mass="5383">MGKVGLEPRGYQPSANSAVRRRAGRLSPPTQMGGWGFCTGFGRKLMSSKL</sequence>
<feature type="region of interest" description="Disordered" evidence="1">
    <location>
        <begin position="1"/>
        <end position="31"/>
    </location>
</feature>
<reference evidence="2" key="1">
    <citation type="submission" date="2018-05" db="EMBL/GenBank/DDBJ databases">
        <authorList>
            <person name="Lanie J.A."/>
            <person name="Ng W.-L."/>
            <person name="Kazmierczak K.M."/>
            <person name="Andrzejewski T.M."/>
            <person name="Davidsen T.M."/>
            <person name="Wayne K.J."/>
            <person name="Tettelin H."/>
            <person name="Glass J.I."/>
            <person name="Rusch D."/>
            <person name="Podicherti R."/>
            <person name="Tsui H.-C.T."/>
            <person name="Winkler M.E."/>
        </authorList>
    </citation>
    <scope>NUCLEOTIDE SEQUENCE</scope>
</reference>
<organism evidence="2">
    <name type="scientific">marine metagenome</name>
    <dbReference type="NCBI Taxonomy" id="408172"/>
    <lineage>
        <taxon>unclassified sequences</taxon>
        <taxon>metagenomes</taxon>
        <taxon>ecological metagenomes</taxon>
    </lineage>
</organism>
<accession>A0A382BFZ2</accession>
<evidence type="ECO:0000256" key="1">
    <source>
        <dbReference type="SAM" id="MobiDB-lite"/>
    </source>
</evidence>
<dbReference type="EMBL" id="UINC01029650">
    <property type="protein sequence ID" value="SVB12725.1"/>
    <property type="molecule type" value="Genomic_DNA"/>
</dbReference>
<dbReference type="AlphaFoldDB" id="A0A382BFZ2"/>